<sequence length="203" mass="22800">MHTVDDGQSPISGEHDDNSFTVQRKIKLKEVINPRERRSSGGSPIMVRFKLSSAAEVEKVSASDEEKIPATKEKLNNIILEEDRPSVMVFPSPTKPEAIITPVISKSEQETACNTPPQEAISNQECNKKSARLRRNCENSGRAKFFVSLSRHEIEQDFIAITGKRPSGKPKKRPRVVQNHINAIFPCQCLTEVHADHYKVKDN</sequence>
<evidence type="ECO:0000313" key="1">
    <source>
        <dbReference type="EMBL" id="KAI3699102.1"/>
    </source>
</evidence>
<name>A0ACB8ZNG7_CICIN</name>
<reference evidence="2" key="1">
    <citation type="journal article" date="2022" name="Mol. Ecol. Resour.">
        <title>The genomes of chicory, endive, great burdock and yacon provide insights into Asteraceae palaeo-polyploidization history and plant inulin production.</title>
        <authorList>
            <person name="Fan W."/>
            <person name="Wang S."/>
            <person name="Wang H."/>
            <person name="Wang A."/>
            <person name="Jiang F."/>
            <person name="Liu H."/>
            <person name="Zhao H."/>
            <person name="Xu D."/>
            <person name="Zhang Y."/>
        </authorList>
    </citation>
    <scope>NUCLEOTIDE SEQUENCE [LARGE SCALE GENOMIC DNA]</scope>
    <source>
        <strain evidence="2">cv. Punajuju</strain>
    </source>
</reference>
<protein>
    <submittedName>
        <fullName evidence="1">Uncharacterized protein</fullName>
    </submittedName>
</protein>
<accession>A0ACB8ZNG7</accession>
<proteinExistence type="predicted"/>
<organism evidence="1 2">
    <name type="scientific">Cichorium intybus</name>
    <name type="common">Chicory</name>
    <dbReference type="NCBI Taxonomy" id="13427"/>
    <lineage>
        <taxon>Eukaryota</taxon>
        <taxon>Viridiplantae</taxon>
        <taxon>Streptophyta</taxon>
        <taxon>Embryophyta</taxon>
        <taxon>Tracheophyta</taxon>
        <taxon>Spermatophyta</taxon>
        <taxon>Magnoliopsida</taxon>
        <taxon>eudicotyledons</taxon>
        <taxon>Gunneridae</taxon>
        <taxon>Pentapetalae</taxon>
        <taxon>asterids</taxon>
        <taxon>campanulids</taxon>
        <taxon>Asterales</taxon>
        <taxon>Asteraceae</taxon>
        <taxon>Cichorioideae</taxon>
        <taxon>Cichorieae</taxon>
        <taxon>Cichoriinae</taxon>
        <taxon>Cichorium</taxon>
    </lineage>
</organism>
<reference evidence="1 2" key="2">
    <citation type="journal article" date="2022" name="Mol. Ecol. Resour.">
        <title>The genomes of chicory, endive, great burdock and yacon provide insights into Asteraceae paleo-polyploidization history and plant inulin production.</title>
        <authorList>
            <person name="Fan W."/>
            <person name="Wang S."/>
            <person name="Wang H."/>
            <person name="Wang A."/>
            <person name="Jiang F."/>
            <person name="Liu H."/>
            <person name="Zhao H."/>
            <person name="Xu D."/>
            <person name="Zhang Y."/>
        </authorList>
    </citation>
    <scope>NUCLEOTIDE SEQUENCE [LARGE SCALE GENOMIC DNA]</scope>
    <source>
        <strain evidence="2">cv. Punajuju</strain>
        <tissue evidence="1">Leaves</tissue>
    </source>
</reference>
<evidence type="ECO:0000313" key="2">
    <source>
        <dbReference type="Proteomes" id="UP001055811"/>
    </source>
</evidence>
<comment type="caution">
    <text evidence="1">The sequence shown here is derived from an EMBL/GenBank/DDBJ whole genome shotgun (WGS) entry which is preliminary data.</text>
</comment>
<gene>
    <name evidence="1" type="ORF">L2E82_43146</name>
</gene>
<keyword evidence="2" id="KW-1185">Reference proteome</keyword>
<dbReference type="Proteomes" id="UP001055811">
    <property type="component" value="Linkage Group LG08"/>
</dbReference>
<dbReference type="EMBL" id="CM042016">
    <property type="protein sequence ID" value="KAI3699102.1"/>
    <property type="molecule type" value="Genomic_DNA"/>
</dbReference>